<feature type="region of interest" description="Disordered" evidence="1">
    <location>
        <begin position="177"/>
        <end position="204"/>
    </location>
</feature>
<protein>
    <submittedName>
        <fullName evidence="2">Uncharacterized protein</fullName>
    </submittedName>
</protein>
<dbReference type="AlphaFoldDB" id="A0A167PDW2"/>
<feature type="compositionally biased region" description="Low complexity" evidence="1">
    <location>
        <begin position="569"/>
        <end position="583"/>
    </location>
</feature>
<gene>
    <name evidence="2" type="ORF">SPI_07570</name>
</gene>
<dbReference type="EMBL" id="AZHD01000016">
    <property type="protein sequence ID" value="OAA56563.1"/>
    <property type="molecule type" value="Genomic_DNA"/>
</dbReference>
<feature type="compositionally biased region" description="Low complexity" evidence="1">
    <location>
        <begin position="500"/>
        <end position="513"/>
    </location>
</feature>
<feature type="compositionally biased region" description="Basic and acidic residues" evidence="1">
    <location>
        <begin position="1"/>
        <end position="13"/>
    </location>
</feature>
<sequence length="1039" mass="114540">MPSQESSRRHDVVSEPLHLPHRSKHRPVTPVPLSKENSFGGPVPSRSTHSMTPTFGLSWRTHSGGGSRKSGSGSGNGNSRSSGLMFSLFGRRKRREQARKTPPPSSAQPPIVDDAFVGPSVPAYARTGSGWENTPLSPCDYSRAGFAAPTATVGAPYPVSNIPSQVYVLQPQRTMPAGAAAGDTVPGYQGPPMTPSATEPQQQQSPLVAPYYTAAAGQILQWPPGIPASFASAPALGLAHPVGNTSPVAATTPTKTSENRKMDNGRLREALTVAVIVRVARQCPERETRETPGAVQDTFCRKCREKSKTCNGSQQSDSPVAHFNGNENTKIESGMATETNIRDSTNSKVCLTQCAIILRRTLINTNQASTICTKDDTVSVDTVTKKTSRSADRSSIKASNVHETSQVVSRSPGEKPVKPKKPSHTSHPTDSAQTKSRSSASTHRTAEVRQKKTVVNSKEPRGYQPPKVESDVDSEADKPSVVAINTNINGSGHDHDDSVGDGSWSSVDSESGSKVAADETPAFEEIGVQDVAQQDKHLLPKTGTDDNKRDALHLKNANDKHFTRNDAKPSCSGSDKSQQSPSSTVGEKTPKSPANPKQAVLPHQQTALPEIIPPVKRQADLENHFEQFGRIRKTSASASAITNPKHEQEQDKAFHTHPQFDHFQHHTTHDKTSHMPQRHSRTHPYVPYTFGMHTASPSNAAEHRNCDSRHHQDKEVPVAKPKLPHWTRNSDGLISYEEVDAWLSGRRRHVTKQVPEAAKEQNWDSEFEPFPTSSYPQSFLGNDNSDDDFSPSSPLGEGIPPYNFDLFSETFYRQDLSEHGYSEGEFDNSGFGSQDNVDNVDNVGFTNNMENDAVIPDYNFDLFSDVTNSWTTYDAGRQHVPNHRTNGRGYSPNENNKENSNRYAQPTLPFTVNEKRNRHGFVPYHLKANVPVSAKETFAVPDARKEAFRRNRTSPIGEPQFFQRHSSVHNPSNNAPINVFSTFEIEEYNEDEEENFKRDGAHNHSKHRHIVDCEVFSDPDEIEIVRTVRPRVHSSFRSR</sequence>
<feature type="compositionally biased region" description="Basic and acidic residues" evidence="1">
    <location>
        <begin position="533"/>
        <end position="567"/>
    </location>
</feature>
<reference evidence="2 3" key="1">
    <citation type="journal article" date="2016" name="Genome Biol. Evol.">
        <title>Divergent and convergent evolution of fungal pathogenicity.</title>
        <authorList>
            <person name="Shang Y."/>
            <person name="Xiao G."/>
            <person name="Zheng P."/>
            <person name="Cen K."/>
            <person name="Zhan S."/>
            <person name="Wang C."/>
        </authorList>
    </citation>
    <scope>NUCLEOTIDE SEQUENCE [LARGE SCALE GENOMIC DNA]</scope>
    <source>
        <strain evidence="2 3">RCEF 264</strain>
    </source>
</reference>
<organism evidence="2 3">
    <name type="scientific">Niveomyces insectorum RCEF 264</name>
    <dbReference type="NCBI Taxonomy" id="1081102"/>
    <lineage>
        <taxon>Eukaryota</taxon>
        <taxon>Fungi</taxon>
        <taxon>Dikarya</taxon>
        <taxon>Ascomycota</taxon>
        <taxon>Pezizomycotina</taxon>
        <taxon>Sordariomycetes</taxon>
        <taxon>Hypocreomycetidae</taxon>
        <taxon>Hypocreales</taxon>
        <taxon>Cordycipitaceae</taxon>
        <taxon>Niveomyces</taxon>
    </lineage>
</organism>
<evidence type="ECO:0000313" key="3">
    <source>
        <dbReference type="Proteomes" id="UP000076874"/>
    </source>
</evidence>
<proteinExistence type="predicted"/>
<accession>A0A167PDW2</accession>
<feature type="compositionally biased region" description="Gly residues" evidence="1">
    <location>
        <begin position="63"/>
        <end position="76"/>
    </location>
</feature>
<feature type="compositionally biased region" description="Polar residues" evidence="1">
    <location>
        <begin position="195"/>
        <end position="204"/>
    </location>
</feature>
<feature type="compositionally biased region" description="Polar residues" evidence="1">
    <location>
        <begin position="45"/>
        <end position="55"/>
    </location>
</feature>
<feature type="region of interest" description="Disordered" evidence="1">
    <location>
        <begin position="774"/>
        <end position="796"/>
    </location>
</feature>
<dbReference type="Proteomes" id="UP000076874">
    <property type="component" value="Unassembled WGS sequence"/>
</dbReference>
<feature type="region of interest" description="Disordered" evidence="1">
    <location>
        <begin position="877"/>
        <end position="903"/>
    </location>
</feature>
<feature type="region of interest" description="Disordered" evidence="1">
    <location>
        <begin position="1"/>
        <end position="113"/>
    </location>
</feature>
<evidence type="ECO:0000256" key="1">
    <source>
        <dbReference type="SAM" id="MobiDB-lite"/>
    </source>
</evidence>
<evidence type="ECO:0000313" key="2">
    <source>
        <dbReference type="EMBL" id="OAA56563.1"/>
    </source>
</evidence>
<keyword evidence="3" id="KW-1185">Reference proteome</keyword>
<feature type="compositionally biased region" description="Polar residues" evidence="1">
    <location>
        <begin position="396"/>
        <end position="409"/>
    </location>
</feature>
<name>A0A167PDW2_9HYPO</name>
<comment type="caution">
    <text evidence="2">The sequence shown here is derived from an EMBL/GenBank/DDBJ whole genome shotgun (WGS) entry which is preliminary data.</text>
</comment>
<feature type="region of interest" description="Disordered" evidence="1">
    <location>
        <begin position="378"/>
        <end position="601"/>
    </location>
</feature>
<feature type="compositionally biased region" description="Polar residues" evidence="1">
    <location>
        <begin position="425"/>
        <end position="443"/>
    </location>
</feature>